<sequence length="354" mass="42078">MKAGVFNAHTKYIILKHALKEKNVTHTCKLFGISRMTYYKWKRAYQKNGMMGLEIKEPQKPQMPNKVDEVIEQEILLYVARHPEDGPKRIYYELMAEGFEIGESGIYNVLRRYKLSRKEQRMDYSENKDMQIKSRRKHRESTICFDRMKEIYPGFLVTQRIDFMGTFDRIGKIYQYSFYDTTSKWVVVKLYNKKQDIDIWNFFELKLVYLLKTFNLSIKNLVSERTKIFFPYFVKGNKYKEIIEDLNINHYFVSSEKDTLWNDMKVFNEYLMNEFYNKITKNSALDSFFKVERELNKFVRNYNFTSVISNGKNAGKTPAEVVLKRAAENNADLDTLPLWIQALLNVSRGGDKDG</sequence>
<dbReference type="Proteomes" id="UP000724672">
    <property type="component" value="Unassembled WGS sequence"/>
</dbReference>
<dbReference type="AlphaFoldDB" id="A0A942UVL9"/>
<dbReference type="Gene3D" id="1.10.10.10">
    <property type="entry name" value="Winged helix-like DNA-binding domain superfamily/Winged helix DNA-binding domain"/>
    <property type="match status" value="1"/>
</dbReference>
<dbReference type="GO" id="GO:0015074">
    <property type="term" value="P:DNA integration"/>
    <property type="evidence" value="ECO:0007669"/>
    <property type="project" value="InterPro"/>
</dbReference>
<feature type="domain" description="Integrase catalytic" evidence="1">
    <location>
        <begin position="149"/>
        <end position="326"/>
    </location>
</feature>
<dbReference type="Pfam" id="PF13518">
    <property type="entry name" value="HTH_28"/>
    <property type="match status" value="1"/>
</dbReference>
<dbReference type="GO" id="GO:0003676">
    <property type="term" value="F:nucleic acid binding"/>
    <property type="evidence" value="ECO:0007669"/>
    <property type="project" value="InterPro"/>
</dbReference>
<accession>A0A942UVL9</accession>
<dbReference type="SUPFAM" id="SSF46689">
    <property type="entry name" value="Homeodomain-like"/>
    <property type="match status" value="1"/>
</dbReference>
<proteinExistence type="predicted"/>
<dbReference type="SUPFAM" id="SSF53098">
    <property type="entry name" value="Ribonuclease H-like"/>
    <property type="match status" value="1"/>
</dbReference>
<dbReference type="InterPro" id="IPR012337">
    <property type="entry name" value="RNaseH-like_sf"/>
</dbReference>
<dbReference type="Gene3D" id="3.30.420.10">
    <property type="entry name" value="Ribonuclease H-like superfamily/Ribonuclease H"/>
    <property type="match status" value="1"/>
</dbReference>
<dbReference type="InterPro" id="IPR001584">
    <property type="entry name" value="Integrase_cat-core"/>
</dbReference>
<dbReference type="EMBL" id="WSFT01000050">
    <property type="protein sequence ID" value="MBS4539413.1"/>
    <property type="molecule type" value="Genomic_DNA"/>
</dbReference>
<keyword evidence="3" id="KW-1185">Reference proteome</keyword>
<name>A0A942UVL9_9FIRM</name>
<dbReference type="InterPro" id="IPR036397">
    <property type="entry name" value="RNaseH_sf"/>
</dbReference>
<protein>
    <submittedName>
        <fullName evidence="2">Helix-turn-helix domain-containing protein</fullName>
    </submittedName>
</protein>
<organism evidence="2 3">
    <name type="scientific">Anaeromonas frigoriresistens</name>
    <dbReference type="NCBI Taxonomy" id="2683708"/>
    <lineage>
        <taxon>Bacteria</taxon>
        <taxon>Bacillati</taxon>
        <taxon>Bacillota</taxon>
        <taxon>Tissierellia</taxon>
        <taxon>Tissierellales</taxon>
        <taxon>Thermohalobacteraceae</taxon>
        <taxon>Anaeromonas</taxon>
    </lineage>
</organism>
<dbReference type="InterPro" id="IPR055247">
    <property type="entry name" value="InsJ-like_HTH"/>
</dbReference>
<dbReference type="InterPro" id="IPR036388">
    <property type="entry name" value="WH-like_DNA-bd_sf"/>
</dbReference>
<evidence type="ECO:0000313" key="3">
    <source>
        <dbReference type="Proteomes" id="UP000724672"/>
    </source>
</evidence>
<comment type="caution">
    <text evidence="2">The sequence shown here is derived from an EMBL/GenBank/DDBJ whole genome shotgun (WGS) entry which is preliminary data.</text>
</comment>
<evidence type="ECO:0000259" key="1">
    <source>
        <dbReference type="PROSITE" id="PS50994"/>
    </source>
</evidence>
<reference evidence="2" key="1">
    <citation type="submission" date="2019-12" db="EMBL/GenBank/DDBJ databases">
        <title>Clostridiaceae gen. nov. sp. nov., isolated from sediment in Xinjiang, China.</title>
        <authorList>
            <person name="Zhang R."/>
        </authorList>
    </citation>
    <scope>NUCLEOTIDE SEQUENCE</scope>
    <source>
        <strain evidence="2">D2Q-11</strain>
    </source>
</reference>
<dbReference type="PROSITE" id="PS50994">
    <property type="entry name" value="INTEGRASE"/>
    <property type="match status" value="1"/>
</dbReference>
<gene>
    <name evidence="2" type="ORF">GOQ27_13130</name>
</gene>
<dbReference type="InterPro" id="IPR009057">
    <property type="entry name" value="Homeodomain-like_sf"/>
</dbReference>
<dbReference type="RefSeq" id="WP_203367336.1">
    <property type="nucleotide sequence ID" value="NZ_WSFT01000050.1"/>
</dbReference>
<evidence type="ECO:0000313" key="2">
    <source>
        <dbReference type="EMBL" id="MBS4539413.1"/>
    </source>
</evidence>